<accession>A0AAT9FQW4</accession>
<keyword evidence="1" id="KW-0732">Signal</keyword>
<evidence type="ECO:0000313" key="2">
    <source>
        <dbReference type="EMBL" id="BDS08391.1"/>
    </source>
</evidence>
<reference evidence="2" key="1">
    <citation type="submission" date="2024-07" db="EMBL/GenBank/DDBJ databases">
        <title>Complete genome sequence of Verrucomicrobiaceae bacterium NT6N.</title>
        <authorList>
            <person name="Huang C."/>
            <person name="Takami H."/>
            <person name="Hamasaki K."/>
        </authorList>
    </citation>
    <scope>NUCLEOTIDE SEQUENCE</scope>
    <source>
        <strain evidence="2">NT6N</strain>
    </source>
</reference>
<dbReference type="EMBL" id="AP026866">
    <property type="protein sequence ID" value="BDS08391.1"/>
    <property type="molecule type" value="Genomic_DNA"/>
</dbReference>
<feature type="signal peptide" evidence="1">
    <location>
        <begin position="1"/>
        <end position="25"/>
    </location>
</feature>
<name>A0AAT9FQW4_9BACT</name>
<gene>
    <name evidence="2" type="ORF">NT6N_34310</name>
</gene>
<proteinExistence type="predicted"/>
<protein>
    <submittedName>
        <fullName evidence="2">Uncharacterized protein</fullName>
    </submittedName>
</protein>
<evidence type="ECO:0000256" key="1">
    <source>
        <dbReference type="SAM" id="SignalP"/>
    </source>
</evidence>
<sequence length="237" mass="27086">MRNFILLKRAWLVIVMIACGNLAYAQEDTGAEGTRLFRVTSFGAWKGGELFIKRPKDVEGQSLIKVDLFDMGYSPPMRYKAAQPILFFKKAENEEIPYEEVMKVAIPNSMRQPLILLIPRGDKILSRVFDLDPSKFPYGSCQVVNFAGSDLQVAMDKDSRVLKSNQSQVFAPVREEKQAAWLRVADIDTKQTVFTTMMMRRAKKRMFVFFIDAQDSKGGKTVKTRMLVDFRPDPKKP</sequence>
<dbReference type="AlphaFoldDB" id="A0AAT9FQW4"/>
<dbReference type="KEGG" id="osu:NT6N_34310"/>
<feature type="chain" id="PRO_5043995052" evidence="1">
    <location>
        <begin position="26"/>
        <end position="237"/>
    </location>
</feature>
<organism evidence="2">
    <name type="scientific">Oceaniferula spumae</name>
    <dbReference type="NCBI Taxonomy" id="2979115"/>
    <lineage>
        <taxon>Bacteria</taxon>
        <taxon>Pseudomonadati</taxon>
        <taxon>Verrucomicrobiota</taxon>
        <taxon>Verrucomicrobiia</taxon>
        <taxon>Verrucomicrobiales</taxon>
        <taxon>Verrucomicrobiaceae</taxon>
        <taxon>Oceaniferula</taxon>
    </lineage>
</organism>